<reference evidence="1 2" key="1">
    <citation type="submission" date="2017-03" db="EMBL/GenBank/DDBJ databases">
        <title>Genome Survey of Euroglyphus maynei.</title>
        <authorList>
            <person name="Arlian L.G."/>
            <person name="Morgan M.S."/>
            <person name="Rider S.D."/>
        </authorList>
    </citation>
    <scope>NUCLEOTIDE SEQUENCE [LARGE SCALE GENOMIC DNA]</scope>
    <source>
        <strain evidence="1">Arlian Lab</strain>
        <tissue evidence="1">Whole body</tissue>
    </source>
</reference>
<dbReference type="Proteomes" id="UP000194236">
    <property type="component" value="Unassembled WGS sequence"/>
</dbReference>
<evidence type="ECO:0000313" key="1">
    <source>
        <dbReference type="EMBL" id="OTF72172.1"/>
    </source>
</evidence>
<protein>
    <submittedName>
        <fullName evidence="1">Uncharacterized protein</fullName>
    </submittedName>
</protein>
<sequence length="72" mass="8107">IRCLCLHSTVVYSLKVTLFTVNNFFIEQFSSVVILEAGGGWKDLGYGKKNCFSPSHCILPVYTRMGKSIFLK</sequence>
<accession>A0A1Y3AUL2</accession>
<evidence type="ECO:0000313" key="2">
    <source>
        <dbReference type="Proteomes" id="UP000194236"/>
    </source>
</evidence>
<keyword evidence="2" id="KW-1185">Reference proteome</keyword>
<proteinExistence type="predicted"/>
<gene>
    <name evidence="1" type="ORF">BLA29_014554</name>
</gene>
<dbReference type="EMBL" id="MUJZ01057534">
    <property type="protein sequence ID" value="OTF72172.1"/>
    <property type="molecule type" value="Genomic_DNA"/>
</dbReference>
<comment type="caution">
    <text evidence="1">The sequence shown here is derived from an EMBL/GenBank/DDBJ whole genome shotgun (WGS) entry which is preliminary data.</text>
</comment>
<feature type="non-terminal residue" evidence="1">
    <location>
        <position position="1"/>
    </location>
</feature>
<name>A0A1Y3AUL2_EURMA</name>
<organism evidence="1 2">
    <name type="scientific">Euroglyphus maynei</name>
    <name type="common">Mayne's house dust mite</name>
    <dbReference type="NCBI Taxonomy" id="6958"/>
    <lineage>
        <taxon>Eukaryota</taxon>
        <taxon>Metazoa</taxon>
        <taxon>Ecdysozoa</taxon>
        <taxon>Arthropoda</taxon>
        <taxon>Chelicerata</taxon>
        <taxon>Arachnida</taxon>
        <taxon>Acari</taxon>
        <taxon>Acariformes</taxon>
        <taxon>Sarcoptiformes</taxon>
        <taxon>Astigmata</taxon>
        <taxon>Psoroptidia</taxon>
        <taxon>Analgoidea</taxon>
        <taxon>Pyroglyphidae</taxon>
        <taxon>Pyroglyphinae</taxon>
        <taxon>Euroglyphus</taxon>
    </lineage>
</organism>
<dbReference type="AlphaFoldDB" id="A0A1Y3AUL2"/>